<dbReference type="InterPro" id="IPR032710">
    <property type="entry name" value="NTF2-like_dom_sf"/>
</dbReference>
<dbReference type="Gene3D" id="3.10.450.50">
    <property type="match status" value="1"/>
</dbReference>
<dbReference type="Proteomes" id="UP000051260">
    <property type="component" value="Unassembled WGS sequence"/>
</dbReference>
<feature type="domain" description="SnoaL-like" evidence="1">
    <location>
        <begin position="25"/>
        <end position="125"/>
    </location>
</feature>
<evidence type="ECO:0000313" key="3">
    <source>
        <dbReference type="Proteomes" id="UP000051260"/>
    </source>
</evidence>
<evidence type="ECO:0000313" key="2">
    <source>
        <dbReference type="EMBL" id="CUK14227.1"/>
    </source>
</evidence>
<dbReference type="AlphaFoldDB" id="A0A0P1II51"/>
<dbReference type="EMBL" id="CYUD01000013">
    <property type="protein sequence ID" value="CUK14227.1"/>
    <property type="molecule type" value="Genomic_DNA"/>
</dbReference>
<reference evidence="3" key="1">
    <citation type="submission" date="2015-09" db="EMBL/GenBank/DDBJ databases">
        <authorList>
            <person name="Rodrigo-Torres L."/>
            <person name="Arahal D.R."/>
        </authorList>
    </citation>
    <scope>NUCLEOTIDE SEQUENCE [LARGE SCALE GENOMIC DNA]</scope>
    <source>
        <strain evidence="3">CECT 5091</strain>
    </source>
</reference>
<proteinExistence type="predicted"/>
<dbReference type="SUPFAM" id="SSF54427">
    <property type="entry name" value="NTF2-like"/>
    <property type="match status" value="1"/>
</dbReference>
<sequence>MFSEARYQKYIRDFNSTFVGGMSLPDFFDKYYEQDATFEYVPQARKNVGRAEILEFWGGVGDKMQEVILSHTHYLANETTVASEAPIDFLCREDLEWNGVPYKAGTKFRLMMCAFYDVSSNNKFTYVRVYSIYNPGYAPDP</sequence>
<dbReference type="InterPro" id="IPR037401">
    <property type="entry name" value="SnoaL-like"/>
</dbReference>
<dbReference type="RefSeq" id="WP_058283389.1">
    <property type="nucleotide sequence ID" value="NZ_CYUD01000013.1"/>
</dbReference>
<evidence type="ECO:0000259" key="1">
    <source>
        <dbReference type="Pfam" id="PF12680"/>
    </source>
</evidence>
<keyword evidence="3" id="KW-1185">Reference proteome</keyword>
<accession>A0A0P1II51</accession>
<name>A0A0P1II51_9RHOB</name>
<protein>
    <recommendedName>
        <fullName evidence="1">SnoaL-like domain-containing protein</fullName>
    </recommendedName>
</protein>
<dbReference type="Pfam" id="PF12680">
    <property type="entry name" value="SnoaL_2"/>
    <property type="match status" value="1"/>
</dbReference>
<organism evidence="2 3">
    <name type="scientific">Ruegeria denitrificans</name>
    <dbReference type="NCBI Taxonomy" id="1715692"/>
    <lineage>
        <taxon>Bacteria</taxon>
        <taxon>Pseudomonadati</taxon>
        <taxon>Pseudomonadota</taxon>
        <taxon>Alphaproteobacteria</taxon>
        <taxon>Rhodobacterales</taxon>
        <taxon>Roseobacteraceae</taxon>
        <taxon>Ruegeria</taxon>
    </lineage>
</organism>
<gene>
    <name evidence="2" type="ORF">RUE5091_03747</name>
</gene>